<feature type="domain" description="Cupin type-2" evidence="2">
    <location>
        <begin position="66"/>
        <end position="134"/>
    </location>
</feature>
<comment type="caution">
    <text evidence="3">The sequence shown here is derived from an EMBL/GenBank/DDBJ whole genome shotgun (WGS) entry which is preliminary data.</text>
</comment>
<keyword evidence="1" id="KW-0732">Signal</keyword>
<name>A0ABT6VKP0_9GAMM</name>
<accession>A0ABT6VKP0</accession>
<evidence type="ECO:0000259" key="2">
    <source>
        <dbReference type="Pfam" id="PF07883"/>
    </source>
</evidence>
<dbReference type="Gene3D" id="2.60.120.10">
    <property type="entry name" value="Jelly Rolls"/>
    <property type="match status" value="1"/>
</dbReference>
<dbReference type="PANTHER" id="PTHR38599:SF1">
    <property type="entry name" value="CUPIN DOMAIN PROTEIN (AFU_ORTHOLOGUE AFUA_3G13620)"/>
    <property type="match status" value="1"/>
</dbReference>
<sequence length="147" mass="15582">MKAIIKQSILALGLVAVLPITAALAQDDDALPAGFQTEPVLKTTTTRDGDAIAWQQGTPEIVSVIGTIEPGGRTPLHQHPVPVFVYILEGEVELRTEGGDPHVYGPGEAYIEALNRDHQLFNVSDSDAKVLVVFAGTEGQPTTVASE</sequence>
<reference evidence="3 4" key="1">
    <citation type="submission" date="2023-04" db="EMBL/GenBank/DDBJ databases">
        <title>Halomonas strains isolated from rhizosphere soil.</title>
        <authorList>
            <person name="Xu L."/>
            <person name="Sun J.-Q."/>
        </authorList>
    </citation>
    <scope>NUCLEOTIDE SEQUENCE [LARGE SCALE GENOMIC DNA]</scope>
    <source>
        <strain evidence="3 4">LN1S58</strain>
    </source>
</reference>
<dbReference type="Proteomes" id="UP001244242">
    <property type="component" value="Unassembled WGS sequence"/>
</dbReference>
<dbReference type="EMBL" id="JASCQO010000038">
    <property type="protein sequence ID" value="MDI5934543.1"/>
    <property type="molecule type" value="Genomic_DNA"/>
</dbReference>
<evidence type="ECO:0000313" key="4">
    <source>
        <dbReference type="Proteomes" id="UP001244242"/>
    </source>
</evidence>
<feature type="chain" id="PRO_5046669591" evidence="1">
    <location>
        <begin position="26"/>
        <end position="147"/>
    </location>
</feature>
<dbReference type="InterPro" id="IPR014710">
    <property type="entry name" value="RmlC-like_jellyroll"/>
</dbReference>
<dbReference type="Pfam" id="PF07883">
    <property type="entry name" value="Cupin_2"/>
    <property type="match status" value="1"/>
</dbReference>
<feature type="signal peptide" evidence="1">
    <location>
        <begin position="1"/>
        <end position="25"/>
    </location>
</feature>
<dbReference type="RefSeq" id="WP_282722021.1">
    <property type="nucleotide sequence ID" value="NZ_JASCQO010000038.1"/>
</dbReference>
<dbReference type="InterPro" id="IPR013096">
    <property type="entry name" value="Cupin_2"/>
</dbReference>
<evidence type="ECO:0000256" key="1">
    <source>
        <dbReference type="SAM" id="SignalP"/>
    </source>
</evidence>
<keyword evidence="4" id="KW-1185">Reference proteome</keyword>
<dbReference type="PANTHER" id="PTHR38599">
    <property type="entry name" value="CUPIN DOMAIN PROTEIN (AFU_ORTHOLOGUE AFUA_3G13620)"/>
    <property type="match status" value="1"/>
</dbReference>
<evidence type="ECO:0000313" key="3">
    <source>
        <dbReference type="EMBL" id="MDI5934543.1"/>
    </source>
</evidence>
<dbReference type="InterPro" id="IPR011051">
    <property type="entry name" value="RmlC_Cupin_sf"/>
</dbReference>
<dbReference type="CDD" id="cd02236">
    <property type="entry name" value="cupin_CV2614-like"/>
    <property type="match status" value="1"/>
</dbReference>
<gene>
    <name evidence="3" type="ORF">QLQ84_12180</name>
</gene>
<proteinExistence type="predicted"/>
<protein>
    <submittedName>
        <fullName evidence="3">Cupin domain-containing protein</fullName>
    </submittedName>
</protein>
<organism evidence="3 4">
    <name type="scientific">Halomonas kalidii</name>
    <dbReference type="NCBI Taxonomy" id="3043293"/>
    <lineage>
        <taxon>Bacteria</taxon>
        <taxon>Pseudomonadati</taxon>
        <taxon>Pseudomonadota</taxon>
        <taxon>Gammaproteobacteria</taxon>
        <taxon>Oceanospirillales</taxon>
        <taxon>Halomonadaceae</taxon>
        <taxon>Halomonas</taxon>
    </lineage>
</organism>
<dbReference type="SUPFAM" id="SSF51182">
    <property type="entry name" value="RmlC-like cupins"/>
    <property type="match status" value="1"/>
</dbReference>